<keyword evidence="2" id="KW-1185">Reference proteome</keyword>
<dbReference type="InterPro" id="IPR036249">
    <property type="entry name" value="Thioredoxin-like_sf"/>
</dbReference>
<dbReference type="Proteomes" id="UP000280960">
    <property type="component" value="Chromosome"/>
</dbReference>
<dbReference type="SUPFAM" id="SSF52833">
    <property type="entry name" value="Thioredoxin-like"/>
    <property type="match status" value="1"/>
</dbReference>
<dbReference type="RefSeq" id="WP_120765853.1">
    <property type="nucleotide sequence ID" value="NZ_CP033169.1"/>
</dbReference>
<organism evidence="1 2">
    <name type="scientific">Biomaibacter acetigenes</name>
    <dbReference type="NCBI Taxonomy" id="2316383"/>
    <lineage>
        <taxon>Bacteria</taxon>
        <taxon>Bacillati</taxon>
        <taxon>Bacillota</taxon>
        <taxon>Clostridia</taxon>
        <taxon>Thermosediminibacterales</taxon>
        <taxon>Tepidanaerobacteraceae</taxon>
        <taxon>Biomaibacter</taxon>
    </lineage>
</organism>
<evidence type="ECO:0000313" key="2">
    <source>
        <dbReference type="Proteomes" id="UP000280960"/>
    </source>
</evidence>
<proteinExistence type="predicted"/>
<dbReference type="KEGG" id="bacg:D2962_10790"/>
<dbReference type="CDD" id="cd02980">
    <property type="entry name" value="TRX_Fd_family"/>
    <property type="match status" value="1"/>
</dbReference>
<sequence>MEGPRESPNAQVVLRYGICSIAVGAKDVLTAFQKEIEDKNLNNVRIKTTGCIGLCSMEPLVDVHVEGLPNVTYHHVTPEMARGIVFHHIQNRTIINEWVIPNV</sequence>
<protein>
    <submittedName>
        <fullName evidence="1">(2Fe-2S) ferredoxin domain-containing protein</fullName>
    </submittedName>
</protein>
<dbReference type="Gene3D" id="3.40.30.10">
    <property type="entry name" value="Glutaredoxin"/>
    <property type="match status" value="1"/>
</dbReference>
<accession>A0A3G2R7G7</accession>
<dbReference type="AlphaFoldDB" id="A0A3G2R7G7"/>
<gene>
    <name evidence="1" type="ORF">D2962_10790</name>
</gene>
<reference evidence="1 2" key="1">
    <citation type="submission" date="2018-10" db="EMBL/GenBank/DDBJ databases">
        <authorList>
            <person name="Zhang X."/>
        </authorList>
    </citation>
    <scope>NUCLEOTIDE SEQUENCE [LARGE SCALE GENOMIC DNA]</scope>
    <source>
        <strain evidence="1 2">SK-G1</strain>
    </source>
</reference>
<name>A0A3G2R7G7_9FIRM</name>
<evidence type="ECO:0000313" key="1">
    <source>
        <dbReference type="EMBL" id="AYO31028.1"/>
    </source>
</evidence>
<dbReference type="EMBL" id="CP033169">
    <property type="protein sequence ID" value="AYO31028.1"/>
    <property type="molecule type" value="Genomic_DNA"/>
</dbReference>